<protein>
    <recommendedName>
        <fullName evidence="2">acetate--CoA ligase (ADP-forming)</fullName>
        <ecNumber evidence="2">6.2.1.13</ecNumber>
    </recommendedName>
</protein>
<dbReference type="InterPro" id="IPR043938">
    <property type="entry name" value="Ligase_CoA_dom"/>
</dbReference>
<organism evidence="7 8">
    <name type="scientific">Haloarcula terrestris</name>
    <dbReference type="NCBI Taxonomy" id="2950533"/>
    <lineage>
        <taxon>Archaea</taxon>
        <taxon>Methanobacteriati</taxon>
        <taxon>Methanobacteriota</taxon>
        <taxon>Stenosarchaea group</taxon>
        <taxon>Halobacteria</taxon>
        <taxon>Halobacteriales</taxon>
        <taxon>Haloarculaceae</taxon>
        <taxon>Haloarcula</taxon>
    </lineage>
</organism>
<dbReference type="Pfam" id="PF19045">
    <property type="entry name" value="Ligase_CoA_2"/>
    <property type="match status" value="1"/>
</dbReference>
<keyword evidence="8" id="KW-1185">Reference proteome</keyword>
<evidence type="ECO:0000256" key="2">
    <source>
        <dbReference type="ARBA" id="ARBA00012957"/>
    </source>
</evidence>
<accession>A0AAE4JIG8</accession>
<dbReference type="RefSeq" id="WP_310898324.1">
    <property type="nucleotide sequence ID" value="NZ_JAMQOM010000030.1"/>
</dbReference>
<dbReference type="AlphaFoldDB" id="A0AAE4JIG8"/>
<evidence type="ECO:0000256" key="5">
    <source>
        <dbReference type="ARBA" id="ARBA00022840"/>
    </source>
</evidence>
<dbReference type="PANTHER" id="PTHR43334:SF1">
    <property type="entry name" value="3-HYDROXYPROPIONATE--COA LIGASE [ADP-FORMING]"/>
    <property type="match status" value="1"/>
</dbReference>
<feature type="domain" description="Ligase-CoA" evidence="6">
    <location>
        <begin position="13"/>
        <end position="78"/>
    </location>
</feature>
<dbReference type="SUPFAM" id="SSF52210">
    <property type="entry name" value="Succinyl-CoA synthetase domains"/>
    <property type="match status" value="1"/>
</dbReference>
<dbReference type="EC" id="6.2.1.13" evidence="2"/>
<dbReference type="PANTHER" id="PTHR43334">
    <property type="entry name" value="ACETATE--COA LIGASE [ADP-FORMING]"/>
    <property type="match status" value="1"/>
</dbReference>
<evidence type="ECO:0000256" key="4">
    <source>
        <dbReference type="ARBA" id="ARBA00022741"/>
    </source>
</evidence>
<evidence type="ECO:0000313" key="7">
    <source>
        <dbReference type="EMBL" id="MDS0223848.1"/>
    </source>
</evidence>
<keyword evidence="5" id="KW-0067">ATP-binding</keyword>
<dbReference type="Gene3D" id="3.40.50.261">
    <property type="entry name" value="Succinyl-CoA synthetase domains"/>
    <property type="match status" value="1"/>
</dbReference>
<gene>
    <name evidence="7" type="ORF">NDI54_21200</name>
</gene>
<reference evidence="7 8" key="1">
    <citation type="submission" date="2022-06" db="EMBL/GenBank/DDBJ databases">
        <title>Haloarcula sp. a new haloarchaeum isolate from saline soil.</title>
        <authorList>
            <person name="Strakova D."/>
            <person name="Galisteo C."/>
            <person name="Sanchez-Porro C."/>
            <person name="Ventosa A."/>
        </authorList>
    </citation>
    <scope>NUCLEOTIDE SEQUENCE [LARGE SCALE GENOMIC DNA]</scope>
    <source>
        <strain evidence="7 8">S1AR25-5A</strain>
    </source>
</reference>
<dbReference type="GO" id="GO:0005524">
    <property type="term" value="F:ATP binding"/>
    <property type="evidence" value="ECO:0007669"/>
    <property type="project" value="UniProtKB-KW"/>
</dbReference>
<comment type="caution">
    <text evidence="7">The sequence shown here is derived from an EMBL/GenBank/DDBJ whole genome shotgun (WGS) entry which is preliminary data.</text>
</comment>
<keyword evidence="3" id="KW-0436">Ligase</keyword>
<evidence type="ECO:0000259" key="6">
    <source>
        <dbReference type="Pfam" id="PF19045"/>
    </source>
</evidence>
<name>A0AAE4JIG8_9EURY</name>
<dbReference type="Proteomes" id="UP001253439">
    <property type="component" value="Unassembled WGS sequence"/>
</dbReference>
<evidence type="ECO:0000256" key="3">
    <source>
        <dbReference type="ARBA" id="ARBA00022598"/>
    </source>
</evidence>
<comment type="catalytic activity">
    <reaction evidence="1">
        <text>acetate + ATP + CoA = acetyl-CoA + ADP + phosphate</text>
        <dbReference type="Rhea" id="RHEA:15081"/>
        <dbReference type="ChEBI" id="CHEBI:30089"/>
        <dbReference type="ChEBI" id="CHEBI:30616"/>
        <dbReference type="ChEBI" id="CHEBI:43474"/>
        <dbReference type="ChEBI" id="CHEBI:57287"/>
        <dbReference type="ChEBI" id="CHEBI:57288"/>
        <dbReference type="ChEBI" id="CHEBI:456216"/>
        <dbReference type="EC" id="6.2.1.13"/>
    </reaction>
</comment>
<dbReference type="InterPro" id="IPR051538">
    <property type="entry name" value="Acyl-CoA_Synth/Transferase"/>
</dbReference>
<dbReference type="InterPro" id="IPR016102">
    <property type="entry name" value="Succinyl-CoA_synth-like"/>
</dbReference>
<keyword evidence="4" id="KW-0547">Nucleotide-binding</keyword>
<dbReference type="EMBL" id="JAMQOM010000030">
    <property type="protein sequence ID" value="MDS0223848.1"/>
    <property type="molecule type" value="Genomic_DNA"/>
</dbReference>
<sequence length="114" mass="12203">MSGQPLLERDDIAVVTNGGGPGVLTTDAIVDSWLTIAEFEDDLRTELETLLPDGADVTNPLDIIGDADLDRFLRTLDVVLGADTVGGVVVLSVPTALFEFEELAELIGDLRFVF</sequence>
<evidence type="ECO:0000313" key="8">
    <source>
        <dbReference type="Proteomes" id="UP001253439"/>
    </source>
</evidence>
<dbReference type="GO" id="GO:0043758">
    <property type="term" value="F:acetate-CoA ligase (ADP-forming) activity"/>
    <property type="evidence" value="ECO:0007669"/>
    <property type="project" value="UniProtKB-EC"/>
</dbReference>
<evidence type="ECO:0000256" key="1">
    <source>
        <dbReference type="ARBA" id="ARBA00001619"/>
    </source>
</evidence>
<proteinExistence type="predicted"/>